<organism evidence="1 2">
    <name type="scientific">Glomerella acutata</name>
    <name type="common">Colletotrichum acutatum</name>
    <dbReference type="NCBI Taxonomy" id="27357"/>
    <lineage>
        <taxon>Eukaryota</taxon>
        <taxon>Fungi</taxon>
        <taxon>Dikarya</taxon>
        <taxon>Ascomycota</taxon>
        <taxon>Pezizomycotina</taxon>
        <taxon>Sordariomycetes</taxon>
        <taxon>Hypocreomycetidae</taxon>
        <taxon>Glomerellales</taxon>
        <taxon>Glomerellaceae</taxon>
        <taxon>Colletotrichum</taxon>
        <taxon>Colletotrichum acutatum species complex</taxon>
    </lineage>
</organism>
<dbReference type="AlphaFoldDB" id="A0AAD8UC41"/>
<reference evidence="1" key="1">
    <citation type="submission" date="2021-12" db="EMBL/GenBank/DDBJ databases">
        <title>Comparative genomics, transcriptomics and evolutionary studies reveal genomic signatures of adaptation to plant cell wall in hemibiotrophic fungi.</title>
        <authorList>
            <consortium name="DOE Joint Genome Institute"/>
            <person name="Baroncelli R."/>
            <person name="Diaz J.F."/>
            <person name="Benocci T."/>
            <person name="Peng M."/>
            <person name="Battaglia E."/>
            <person name="Haridas S."/>
            <person name="Andreopoulos W."/>
            <person name="Labutti K."/>
            <person name="Pangilinan J."/>
            <person name="Floch G.L."/>
            <person name="Makela M.R."/>
            <person name="Henrissat B."/>
            <person name="Grigoriev I.V."/>
            <person name="Crouch J.A."/>
            <person name="De Vries R.P."/>
            <person name="Sukno S.A."/>
            <person name="Thon M.R."/>
        </authorList>
    </citation>
    <scope>NUCLEOTIDE SEQUENCE</scope>
    <source>
        <strain evidence="1">CBS 112980</strain>
    </source>
</reference>
<comment type="caution">
    <text evidence="1">The sequence shown here is derived from an EMBL/GenBank/DDBJ whole genome shotgun (WGS) entry which is preliminary data.</text>
</comment>
<accession>A0AAD8UC41</accession>
<dbReference type="EMBL" id="JAHMHS010000169">
    <property type="protein sequence ID" value="KAK1710572.1"/>
    <property type="molecule type" value="Genomic_DNA"/>
</dbReference>
<proteinExistence type="predicted"/>
<name>A0AAD8UC41_GLOAC</name>
<gene>
    <name evidence="1" type="ORF">BDZ83DRAFT_640365</name>
</gene>
<dbReference type="SUPFAM" id="SSF52047">
    <property type="entry name" value="RNI-like"/>
    <property type="match status" value="1"/>
</dbReference>
<dbReference type="RefSeq" id="XP_060358851.1">
    <property type="nucleotide sequence ID" value="XM_060509481.1"/>
</dbReference>
<dbReference type="Proteomes" id="UP001244207">
    <property type="component" value="Unassembled WGS sequence"/>
</dbReference>
<sequence>MSGLRELTLDFGYREESFNHAFNVVLRQCILPSVNLLQYRALTIHDFRLTVFPNARSFLFDIRSQRQLLPILQDISSHPQLETLQINKHDWSLRDVQEVVAHVHNIRFLLLRGELDGVRVSELIPAIQQLPRLQKLALTTKQKAVYPPGPLGDSQMDEIISQKENHPLNERPAANALRLFQQCRSLRRVYLPPYWYRPFEYSGKILGVVQMAPRPPDIHSEIREWPAISEVARRQAWML</sequence>
<protein>
    <submittedName>
        <fullName evidence="1">Uncharacterized protein</fullName>
    </submittedName>
</protein>
<evidence type="ECO:0000313" key="2">
    <source>
        <dbReference type="Proteomes" id="UP001244207"/>
    </source>
</evidence>
<dbReference type="GeneID" id="85393380"/>
<keyword evidence="2" id="KW-1185">Reference proteome</keyword>
<evidence type="ECO:0000313" key="1">
    <source>
        <dbReference type="EMBL" id="KAK1710572.1"/>
    </source>
</evidence>